<proteinExistence type="predicted"/>
<evidence type="ECO:0000313" key="1">
    <source>
        <dbReference type="EMBL" id="GAI84825.1"/>
    </source>
</evidence>
<gene>
    <name evidence="1" type="ORF">S12H4_23526</name>
</gene>
<dbReference type="EMBL" id="BARW01012518">
    <property type="protein sequence ID" value="GAI84825.1"/>
    <property type="molecule type" value="Genomic_DNA"/>
</dbReference>
<name>X1TB76_9ZZZZ</name>
<comment type="caution">
    <text evidence="1">The sequence shown here is derived from an EMBL/GenBank/DDBJ whole genome shotgun (WGS) entry which is preliminary data.</text>
</comment>
<sequence>KVKEFFENLNSSLSEDIIRELFNFPPKDFNFNNNNILKLESSYLFVKSCLDVISRDYLKYRDVYNAYKHGYRIWFKDSGTYTHLEINIENTLDEKKYDKALIYFDSKMLRRELNKIRAILYEDFDLSKMFNVFYENCLSILKLISVFLYNLWQFYNKDLEEGIALFSDPSFDILIDPNYEYEFYRNLIERELYKFKF</sequence>
<feature type="non-terminal residue" evidence="1">
    <location>
        <position position="1"/>
    </location>
</feature>
<reference evidence="1" key="1">
    <citation type="journal article" date="2014" name="Front. Microbiol.">
        <title>High frequency of phylogenetically diverse reductive dehalogenase-homologous genes in deep subseafloor sedimentary metagenomes.</title>
        <authorList>
            <person name="Kawai M."/>
            <person name="Futagami T."/>
            <person name="Toyoda A."/>
            <person name="Takaki Y."/>
            <person name="Nishi S."/>
            <person name="Hori S."/>
            <person name="Arai W."/>
            <person name="Tsubouchi T."/>
            <person name="Morono Y."/>
            <person name="Uchiyama I."/>
            <person name="Ito T."/>
            <person name="Fujiyama A."/>
            <person name="Inagaki F."/>
            <person name="Takami H."/>
        </authorList>
    </citation>
    <scope>NUCLEOTIDE SEQUENCE</scope>
    <source>
        <strain evidence="1">Expedition CK06-06</strain>
    </source>
</reference>
<accession>X1TB76</accession>
<dbReference type="AlphaFoldDB" id="X1TB76"/>
<protein>
    <submittedName>
        <fullName evidence="1">Uncharacterized protein</fullName>
    </submittedName>
</protein>
<organism evidence="1">
    <name type="scientific">marine sediment metagenome</name>
    <dbReference type="NCBI Taxonomy" id="412755"/>
    <lineage>
        <taxon>unclassified sequences</taxon>
        <taxon>metagenomes</taxon>
        <taxon>ecological metagenomes</taxon>
    </lineage>
</organism>